<dbReference type="GO" id="GO:0019005">
    <property type="term" value="C:SCF ubiquitin ligase complex"/>
    <property type="evidence" value="ECO:0007669"/>
    <property type="project" value="TreeGrafter"/>
</dbReference>
<dbReference type="InterPro" id="IPR001810">
    <property type="entry name" value="F-box_dom"/>
</dbReference>
<gene>
    <name evidence="3" type="ORF">DEA37_0015192</name>
</gene>
<dbReference type="InterPro" id="IPR036047">
    <property type="entry name" value="F-box-like_dom_sf"/>
</dbReference>
<protein>
    <recommendedName>
        <fullName evidence="2">F-box domain-containing protein</fullName>
    </recommendedName>
</protein>
<feature type="domain" description="F-box" evidence="2">
    <location>
        <begin position="643"/>
        <end position="689"/>
    </location>
</feature>
<dbReference type="PROSITE" id="PS50181">
    <property type="entry name" value="FBOX"/>
    <property type="match status" value="1"/>
</dbReference>
<proteinExistence type="predicted"/>
<reference evidence="3 4" key="1">
    <citation type="journal article" date="2019" name="Gigascience">
        <title>Whole-genome sequence of the oriental lung fluke Paragonimus westermani.</title>
        <authorList>
            <person name="Oey H."/>
            <person name="Zakrzewski M."/>
            <person name="Narain K."/>
            <person name="Devi K.R."/>
            <person name="Agatsuma T."/>
            <person name="Nawaratna S."/>
            <person name="Gobert G.N."/>
            <person name="Jones M.K."/>
            <person name="Ragan M.A."/>
            <person name="McManus D.P."/>
            <person name="Krause L."/>
        </authorList>
    </citation>
    <scope>NUCLEOTIDE SEQUENCE [LARGE SCALE GENOMIC DNA]</scope>
    <source>
        <strain evidence="3 4">IND2009</strain>
    </source>
</reference>
<dbReference type="Gene3D" id="3.80.10.10">
    <property type="entry name" value="Ribonuclease Inhibitor"/>
    <property type="match status" value="2"/>
</dbReference>
<evidence type="ECO:0000259" key="2">
    <source>
        <dbReference type="PROSITE" id="PS50181"/>
    </source>
</evidence>
<evidence type="ECO:0000256" key="1">
    <source>
        <dbReference type="ARBA" id="ARBA00022786"/>
    </source>
</evidence>
<dbReference type="GO" id="GO:0031146">
    <property type="term" value="P:SCF-dependent proteasomal ubiquitin-dependent protein catabolic process"/>
    <property type="evidence" value="ECO:0007669"/>
    <property type="project" value="TreeGrafter"/>
</dbReference>
<dbReference type="Pfam" id="PF12937">
    <property type="entry name" value="F-box-like"/>
    <property type="match status" value="1"/>
</dbReference>
<dbReference type="InterPro" id="IPR006553">
    <property type="entry name" value="Leu-rich_rpt_Cys-con_subtyp"/>
</dbReference>
<organism evidence="3 4">
    <name type="scientific">Paragonimus westermani</name>
    <dbReference type="NCBI Taxonomy" id="34504"/>
    <lineage>
        <taxon>Eukaryota</taxon>
        <taxon>Metazoa</taxon>
        <taxon>Spiralia</taxon>
        <taxon>Lophotrochozoa</taxon>
        <taxon>Platyhelminthes</taxon>
        <taxon>Trematoda</taxon>
        <taxon>Digenea</taxon>
        <taxon>Plagiorchiida</taxon>
        <taxon>Troglotremata</taxon>
        <taxon>Troglotrematidae</taxon>
        <taxon>Paragonimus</taxon>
    </lineage>
</organism>
<dbReference type="SMART" id="SM00367">
    <property type="entry name" value="LRR_CC"/>
    <property type="match status" value="6"/>
</dbReference>
<dbReference type="EMBL" id="QNGE01001766">
    <property type="protein sequence ID" value="KAA3676869.1"/>
    <property type="molecule type" value="Genomic_DNA"/>
</dbReference>
<dbReference type="SUPFAM" id="SSF52047">
    <property type="entry name" value="RNI-like"/>
    <property type="match status" value="1"/>
</dbReference>
<name>A0A5J4NN90_9TREM</name>
<dbReference type="AlphaFoldDB" id="A0A5J4NN90"/>
<dbReference type="PANTHER" id="PTHR13318">
    <property type="entry name" value="PARTNER OF PAIRED, ISOFORM B-RELATED"/>
    <property type="match status" value="1"/>
</dbReference>
<keyword evidence="1" id="KW-0833">Ubl conjugation pathway</keyword>
<accession>A0A5J4NN90</accession>
<comment type="caution">
    <text evidence="3">The sequence shown here is derived from an EMBL/GenBank/DDBJ whole genome shotgun (WGS) entry which is preliminary data.</text>
</comment>
<keyword evidence="4" id="KW-1185">Reference proteome</keyword>
<dbReference type="InterPro" id="IPR032675">
    <property type="entry name" value="LRR_dom_sf"/>
</dbReference>
<evidence type="ECO:0000313" key="4">
    <source>
        <dbReference type="Proteomes" id="UP000324629"/>
    </source>
</evidence>
<dbReference type="Proteomes" id="UP000324629">
    <property type="component" value="Unassembled WGS sequence"/>
</dbReference>
<dbReference type="SUPFAM" id="SSF81383">
    <property type="entry name" value="F-box domain"/>
    <property type="match status" value="1"/>
</dbReference>
<sequence>MDNKESLIYSYSLFPLRVNDVVPEHPYIAHMSQCPLASLKSYSHSEESMHSGSFNMSKWRTAGQELHPHPVCPGCVKQSPENTNWCSTCGELLIGASLCSSDLSDWNPHGASFQSLQVAHAEPVTCAPEWTVGIFQRPTGCINSYFAQDDAHADDHVNYPHQATSTIALEPSFSTTSFVATPSFASSLSRIQSNASDGFQSAVTQQSTQTYHVAETSAPLGGTQIETLKSTFDELNLRSVHPASATTFNYVGCRNQEYSTSCGSSFVERLTKTASSYPETLGDYTNSFPYFGRQRCISGPVRNARANAELGYQSDLSCVEFVPTMYRLEDCNSPPGLLIGQVFPPYMGNAWCAQVHQQQQPPQPHQQISHYRESDFITQMPLHTQGIISHSCASACVPGSSFVQKAHQQHIAVCPRRKNPSECTRNQFNETTTETRNTLSVPTNARARSVSPDIRLSSKRYLGDTKAIKPNKLQFNWQSSRTAWSAHDPVLAKKKSAAYLRASYSHGARKPAEQHSKSQSLFKSTELVPDTVRHVTHSAQPSLRNEQAKAKCFSNTPTTTINACLYHKQERRRKRNRVHKPKQHTLITCETPSTQRCVSSAPLLTDTQVDRVSSSSSSRGDLVMTQKDLEPVPEPPALCSSGQPDWLLLPDELWLAVIRPLLPADRARLALVCRRLAALTLDRSLWRVVQLHRHQHLTDMALASIGRLCPRELRLTYCRGDNIAVNGLRQLFKSCGPHLRKLSFIGCSKGVFDCDLTLLLAAEHCPNMSHINASYTQAVRDRTVTTLAKSALHLVSVKLNGAQLISNSAIQQLVHYHKDTLQRLELFGCFRLNSDIFAVLGRCQQLRALAFGHLHHLSSDGLLELVGKLPLLSSLDLRGTQALTNDTNLTRLADKCPHLEEVVLANMHSLKHEAGIAHMLRRLPRLRVLDLCGLTAVGDLTMEALAIGCPQLEELDITCTSVTQKGLTLLYAYGFKNIKDWSFLQTLRPDLLVKSDG</sequence>
<evidence type="ECO:0000313" key="3">
    <source>
        <dbReference type="EMBL" id="KAA3676869.1"/>
    </source>
</evidence>